<evidence type="ECO:0000256" key="3">
    <source>
        <dbReference type="ARBA" id="ARBA00022729"/>
    </source>
</evidence>
<protein>
    <submittedName>
        <fullName evidence="9">RagB/SusD family nutrient uptake outer membrane protein</fullName>
    </submittedName>
</protein>
<feature type="domain" description="SusD-like N-terminal" evidence="8">
    <location>
        <begin position="94"/>
        <end position="233"/>
    </location>
</feature>
<evidence type="ECO:0000256" key="6">
    <source>
        <dbReference type="SAM" id="SignalP"/>
    </source>
</evidence>
<proteinExistence type="inferred from homology"/>
<comment type="caution">
    <text evidence="9">The sequence shown here is derived from an EMBL/GenBank/DDBJ whole genome shotgun (WGS) entry which is preliminary data.</text>
</comment>
<reference evidence="9 10" key="1">
    <citation type="submission" date="2020-11" db="EMBL/GenBank/DDBJ databases">
        <title>Winogradskyella marina sp. nov., isolated from marine sediment.</title>
        <authorList>
            <person name="Bo J."/>
            <person name="Wang S."/>
            <person name="Song X."/>
            <person name="Du Z."/>
        </authorList>
    </citation>
    <scope>NUCLEOTIDE SEQUENCE [LARGE SCALE GENOMIC DNA]</scope>
    <source>
        <strain evidence="9 10">F6397</strain>
    </source>
</reference>
<gene>
    <name evidence="9" type="ORF">ITJ86_03235</name>
</gene>
<dbReference type="InterPro" id="IPR033985">
    <property type="entry name" value="SusD-like_N"/>
</dbReference>
<keyword evidence="4" id="KW-0472">Membrane</keyword>
<dbReference type="EMBL" id="JADOET010000002">
    <property type="protein sequence ID" value="MBF8148894.1"/>
    <property type="molecule type" value="Genomic_DNA"/>
</dbReference>
<evidence type="ECO:0000313" key="9">
    <source>
        <dbReference type="EMBL" id="MBF8148894.1"/>
    </source>
</evidence>
<organism evidence="9 10">
    <name type="scientific">Winogradskyella marina</name>
    <dbReference type="NCBI Taxonomy" id="2785530"/>
    <lineage>
        <taxon>Bacteria</taxon>
        <taxon>Pseudomonadati</taxon>
        <taxon>Bacteroidota</taxon>
        <taxon>Flavobacteriia</taxon>
        <taxon>Flavobacteriales</taxon>
        <taxon>Flavobacteriaceae</taxon>
        <taxon>Winogradskyella</taxon>
    </lineage>
</organism>
<dbReference type="Proteomes" id="UP000611215">
    <property type="component" value="Unassembled WGS sequence"/>
</dbReference>
<keyword evidence="5" id="KW-0998">Cell outer membrane</keyword>
<name>A0ABS0EEM7_9FLAO</name>
<dbReference type="RefSeq" id="WP_195870182.1">
    <property type="nucleotide sequence ID" value="NZ_JADOET010000002.1"/>
</dbReference>
<feature type="domain" description="RagB/SusD" evidence="7">
    <location>
        <begin position="349"/>
        <end position="478"/>
    </location>
</feature>
<dbReference type="CDD" id="cd08977">
    <property type="entry name" value="SusD"/>
    <property type="match status" value="1"/>
</dbReference>
<dbReference type="Pfam" id="PF07980">
    <property type="entry name" value="SusD_RagB"/>
    <property type="match status" value="1"/>
</dbReference>
<evidence type="ECO:0000313" key="10">
    <source>
        <dbReference type="Proteomes" id="UP000611215"/>
    </source>
</evidence>
<evidence type="ECO:0000256" key="5">
    <source>
        <dbReference type="ARBA" id="ARBA00023237"/>
    </source>
</evidence>
<dbReference type="PROSITE" id="PS51257">
    <property type="entry name" value="PROKAR_LIPOPROTEIN"/>
    <property type="match status" value="1"/>
</dbReference>
<keyword evidence="10" id="KW-1185">Reference proteome</keyword>
<dbReference type="InterPro" id="IPR011990">
    <property type="entry name" value="TPR-like_helical_dom_sf"/>
</dbReference>
<comment type="subcellular location">
    <subcellularLocation>
        <location evidence="1">Cell outer membrane</location>
    </subcellularLocation>
</comment>
<evidence type="ECO:0000259" key="8">
    <source>
        <dbReference type="Pfam" id="PF14322"/>
    </source>
</evidence>
<feature type="signal peptide" evidence="6">
    <location>
        <begin position="1"/>
        <end position="22"/>
    </location>
</feature>
<evidence type="ECO:0000256" key="4">
    <source>
        <dbReference type="ARBA" id="ARBA00023136"/>
    </source>
</evidence>
<dbReference type="Gene3D" id="1.25.40.390">
    <property type="match status" value="1"/>
</dbReference>
<dbReference type="InterPro" id="IPR012944">
    <property type="entry name" value="SusD_RagB_dom"/>
</dbReference>
<comment type="similarity">
    <text evidence="2">Belongs to the SusD family.</text>
</comment>
<dbReference type="Pfam" id="PF14322">
    <property type="entry name" value="SusD-like_3"/>
    <property type="match status" value="1"/>
</dbReference>
<dbReference type="SUPFAM" id="SSF48452">
    <property type="entry name" value="TPR-like"/>
    <property type="match status" value="1"/>
</dbReference>
<feature type="chain" id="PRO_5047446298" evidence="6">
    <location>
        <begin position="23"/>
        <end position="479"/>
    </location>
</feature>
<keyword evidence="3 6" id="KW-0732">Signal</keyword>
<sequence>MKSILKKIIPVLVLLMTSCDKALEEEPQNKLKPQTISDYVELLNFAYPTTKDYGTIVALDYYVEMMTDDQDIRYLNIDRGEYALHPFTFEDTHEHSSMLNGYDQAWKNFYQTIYYTNVVIDNVDGADGNAEEIAYTKGEAMVLRAFSYFKLVNLYGAPYSESTASSDLGVPLKLDPTVQAESYVRNTVQEVYDQINNDLLAGIQLMEENDQRVTSVYKITPVAANLLASRVALYQQRYQDVILFADKTIGLNNTLFDLSTNSINFAQTSWGYGQGTHYFNDGNSNLLFKYGSNEMYYYVFFPGALAISDDLTDLYEPGDLRLYYFTYVKGPLGRAYFKNRPFPNRLGEPIRGFRVEEAFLNRAEAYAMLNQQDQALADLNTIRRTKFDASFDANPDYYKYTTQVYDSQEEVINVVRDERRRELFGEFHRWYDLRRYGMPEIIHSYDNETYILSDNDPRYILQIPQIELDYNPLMQKNPR</sequence>
<evidence type="ECO:0000256" key="2">
    <source>
        <dbReference type="ARBA" id="ARBA00006275"/>
    </source>
</evidence>
<evidence type="ECO:0000259" key="7">
    <source>
        <dbReference type="Pfam" id="PF07980"/>
    </source>
</evidence>
<evidence type="ECO:0000256" key="1">
    <source>
        <dbReference type="ARBA" id="ARBA00004442"/>
    </source>
</evidence>
<accession>A0ABS0EEM7</accession>